<dbReference type="PROSITE" id="PS51934">
    <property type="entry name" value="LRAT"/>
    <property type="match status" value="1"/>
</dbReference>
<dbReference type="STRING" id="619805.SAMN05660477_00429"/>
<dbReference type="RefSeq" id="WP_079665715.1">
    <property type="nucleotide sequence ID" value="NZ_FUYZ01000001.1"/>
</dbReference>
<dbReference type="GO" id="GO:0008970">
    <property type="term" value="F:phospholipase A1 activity"/>
    <property type="evidence" value="ECO:0007669"/>
    <property type="project" value="TreeGrafter"/>
</dbReference>
<keyword evidence="4" id="KW-0472">Membrane</keyword>
<keyword evidence="6" id="KW-0012">Acyltransferase</keyword>
<gene>
    <name evidence="6" type="ORF">SAMN05660477_00429</name>
</gene>
<sequence length="138" mass="15531">MAEIYNLKNLQPGDRLVLPKSNLGFVQHHAIYIGNDAYGNRQYVENYIGKGVQMVNESYLFRDGYHLTRVEPFTGNGFQRRLAVNRAVALIGTQYDLVNFNCEHYANTVQYNKPFSNQVGNGILATLLLAVIGIGFSK</sequence>
<dbReference type="InterPro" id="IPR051496">
    <property type="entry name" value="H-rev107_PLA/AT"/>
</dbReference>
<evidence type="ECO:0000256" key="1">
    <source>
        <dbReference type="ARBA" id="ARBA00022679"/>
    </source>
</evidence>
<dbReference type="AlphaFoldDB" id="A0A1T5CXF0"/>
<reference evidence="6 7" key="1">
    <citation type="submission" date="2017-02" db="EMBL/GenBank/DDBJ databases">
        <authorList>
            <person name="Peterson S.W."/>
        </authorList>
    </citation>
    <scope>NUCLEOTIDE SEQUENCE [LARGE SCALE GENOMIC DNA]</scope>
    <source>
        <strain evidence="6 7">DSM 22323</strain>
    </source>
</reference>
<dbReference type="PANTHER" id="PTHR13943:SF77">
    <property type="entry name" value="LRAT DOMAIN-CONTAINING PROTEIN"/>
    <property type="match status" value="1"/>
</dbReference>
<keyword evidence="2" id="KW-0378">Hydrolase</keyword>
<proteinExistence type="predicted"/>
<dbReference type="OrthoDB" id="772795at2"/>
<protein>
    <submittedName>
        <fullName evidence="6">Lecithin retinol acyltransferase</fullName>
    </submittedName>
</protein>
<keyword evidence="3" id="KW-0443">Lipid metabolism</keyword>
<keyword evidence="4" id="KW-0812">Transmembrane</keyword>
<dbReference type="InterPro" id="IPR007053">
    <property type="entry name" value="LRAT_dom"/>
</dbReference>
<evidence type="ECO:0000313" key="6">
    <source>
        <dbReference type="EMBL" id="SKB64031.1"/>
    </source>
</evidence>
<keyword evidence="4" id="KW-1133">Transmembrane helix</keyword>
<evidence type="ECO:0000313" key="7">
    <source>
        <dbReference type="Proteomes" id="UP000191112"/>
    </source>
</evidence>
<keyword evidence="1 6" id="KW-0808">Transferase</keyword>
<evidence type="ECO:0000259" key="5">
    <source>
        <dbReference type="PROSITE" id="PS51934"/>
    </source>
</evidence>
<evidence type="ECO:0000256" key="4">
    <source>
        <dbReference type="SAM" id="Phobius"/>
    </source>
</evidence>
<keyword evidence="7" id="KW-1185">Reference proteome</keyword>
<dbReference type="Proteomes" id="UP000191112">
    <property type="component" value="Unassembled WGS sequence"/>
</dbReference>
<name>A0A1T5CXF0_9FLAO</name>
<dbReference type="GO" id="GO:0004623">
    <property type="term" value="F:phospholipase A2 activity"/>
    <property type="evidence" value="ECO:0007669"/>
    <property type="project" value="TreeGrafter"/>
</dbReference>
<dbReference type="PANTHER" id="PTHR13943">
    <property type="entry name" value="HRAS-LIKE SUPPRESSOR - RELATED"/>
    <property type="match status" value="1"/>
</dbReference>
<dbReference type="Gene3D" id="3.90.1720.10">
    <property type="entry name" value="endopeptidase domain like (from Nostoc punctiforme)"/>
    <property type="match status" value="1"/>
</dbReference>
<evidence type="ECO:0000256" key="2">
    <source>
        <dbReference type="ARBA" id="ARBA00022801"/>
    </source>
</evidence>
<evidence type="ECO:0000256" key="3">
    <source>
        <dbReference type="ARBA" id="ARBA00023098"/>
    </source>
</evidence>
<dbReference type="GO" id="GO:0005737">
    <property type="term" value="C:cytoplasm"/>
    <property type="evidence" value="ECO:0007669"/>
    <property type="project" value="TreeGrafter"/>
</dbReference>
<dbReference type="EMBL" id="FUYZ01000001">
    <property type="protein sequence ID" value="SKB64031.1"/>
    <property type="molecule type" value="Genomic_DNA"/>
</dbReference>
<dbReference type="GO" id="GO:0070292">
    <property type="term" value="P:N-acylphosphatidylethanolamine metabolic process"/>
    <property type="evidence" value="ECO:0007669"/>
    <property type="project" value="TreeGrafter"/>
</dbReference>
<dbReference type="Pfam" id="PF04970">
    <property type="entry name" value="LRAT"/>
    <property type="match status" value="1"/>
</dbReference>
<accession>A0A1T5CXF0</accession>
<feature type="domain" description="LRAT" evidence="5">
    <location>
        <begin position="18"/>
        <end position="118"/>
    </location>
</feature>
<organism evidence="6 7">
    <name type="scientific">Soonwooa buanensis</name>
    <dbReference type="NCBI Taxonomy" id="619805"/>
    <lineage>
        <taxon>Bacteria</taxon>
        <taxon>Pseudomonadati</taxon>
        <taxon>Bacteroidota</taxon>
        <taxon>Flavobacteriia</taxon>
        <taxon>Flavobacteriales</taxon>
        <taxon>Weeksellaceae</taxon>
        <taxon>Chryseobacterium group</taxon>
        <taxon>Soonwooa</taxon>
    </lineage>
</organism>
<feature type="transmembrane region" description="Helical" evidence="4">
    <location>
        <begin position="119"/>
        <end position="137"/>
    </location>
</feature>
<dbReference type="GO" id="GO:0016410">
    <property type="term" value="F:N-acyltransferase activity"/>
    <property type="evidence" value="ECO:0007669"/>
    <property type="project" value="TreeGrafter"/>
</dbReference>